<dbReference type="PANTHER" id="PTHR42905">
    <property type="entry name" value="PHOSPHOENOLPYRUVATE CARBOXYLASE"/>
    <property type="match status" value="1"/>
</dbReference>
<dbReference type="Gene3D" id="3.20.20.60">
    <property type="entry name" value="Phosphoenolpyruvate-binding domains"/>
    <property type="match status" value="1"/>
</dbReference>
<proteinExistence type="predicted"/>
<dbReference type="InterPro" id="IPR039556">
    <property type="entry name" value="ICL/PEPM"/>
</dbReference>
<dbReference type="OrthoDB" id="9785398at2"/>
<protein>
    <submittedName>
        <fullName evidence="1">Carboxyvinyl-carboxyphosphonate phosphorylmutase</fullName>
        <ecNumber evidence="1">2.7.8.23</ecNumber>
    </submittedName>
</protein>
<dbReference type="InterPro" id="IPR015813">
    <property type="entry name" value="Pyrv/PenolPyrv_kinase-like_dom"/>
</dbReference>
<accession>A0A0P1GMF6</accession>
<dbReference type="PANTHER" id="PTHR42905:SF16">
    <property type="entry name" value="CARBOXYPHOSPHONOENOLPYRUVATE PHOSPHONOMUTASE-LIKE PROTEIN (AFU_ORTHOLOGUE AFUA_5G07230)"/>
    <property type="match status" value="1"/>
</dbReference>
<evidence type="ECO:0000313" key="2">
    <source>
        <dbReference type="Proteomes" id="UP000051681"/>
    </source>
</evidence>
<dbReference type="STRING" id="340021.TM5383_00800"/>
<dbReference type="CDD" id="cd00377">
    <property type="entry name" value="ICL_PEPM"/>
    <property type="match status" value="1"/>
</dbReference>
<dbReference type="AlphaFoldDB" id="A0A0P1GMF6"/>
<dbReference type="Proteomes" id="UP000051681">
    <property type="component" value="Unassembled WGS sequence"/>
</dbReference>
<keyword evidence="1" id="KW-0808">Transferase</keyword>
<gene>
    <name evidence="1" type="primary">bcpA</name>
    <name evidence="1" type="ORF">TM5383_00800</name>
</gene>
<organism evidence="1 2">
    <name type="scientific">Thalassovita mediterranea</name>
    <dbReference type="NCBI Taxonomy" id="340021"/>
    <lineage>
        <taxon>Bacteria</taxon>
        <taxon>Pseudomonadati</taxon>
        <taxon>Pseudomonadota</taxon>
        <taxon>Alphaproteobacteria</taxon>
        <taxon>Rhodobacterales</taxon>
        <taxon>Roseobacteraceae</taxon>
        <taxon>Thalassovita</taxon>
    </lineage>
</organism>
<dbReference type="Pfam" id="PF13714">
    <property type="entry name" value="PEP_mutase"/>
    <property type="match status" value="1"/>
</dbReference>
<dbReference type="SUPFAM" id="SSF51621">
    <property type="entry name" value="Phosphoenolpyruvate/pyruvate domain"/>
    <property type="match status" value="1"/>
</dbReference>
<name>A0A0P1GMF6_9RHOB</name>
<dbReference type="EMBL" id="CYSF01000006">
    <property type="protein sequence ID" value="CUH83605.1"/>
    <property type="molecule type" value="Genomic_DNA"/>
</dbReference>
<dbReference type="EC" id="2.7.8.23" evidence="1"/>
<reference evidence="1 2" key="1">
    <citation type="submission" date="2015-09" db="EMBL/GenBank/DDBJ databases">
        <authorList>
            <consortium name="Swine Surveillance"/>
        </authorList>
    </citation>
    <scope>NUCLEOTIDE SEQUENCE [LARGE SCALE GENOMIC DNA]</scope>
    <source>
        <strain evidence="1 2">CECT 8383</strain>
    </source>
</reference>
<sequence length="255" mass="26775">MTQVEKAIRFKQLHQKGAPLVLYNIWDAGGAKALAEAGASAVATGSWSVAAAHGYPDGEAIPLDLALSVVERICATVNLPVTVDFEGGYATEPSEVAENTRKVIRAGAVGINFEDRIVNGKGLHKVEAQVARIKAIRATAEEEGVPLFINARTDLFLSAKPDDHADLVSDALTREAAYAAAGADGFFVPGLTDHDLIRQITEAASLPVNVMMRGALETVADATATGAARASFGPAPYARYLSDLQAAYMEATKPA</sequence>
<dbReference type="GO" id="GO:0008807">
    <property type="term" value="F:carboxyvinyl-carboxyphosphonate phosphorylmutase activity"/>
    <property type="evidence" value="ECO:0007669"/>
    <property type="project" value="UniProtKB-EC"/>
</dbReference>
<dbReference type="InterPro" id="IPR040442">
    <property type="entry name" value="Pyrv_kinase-like_dom_sf"/>
</dbReference>
<keyword evidence="2" id="KW-1185">Reference proteome</keyword>
<dbReference type="RefSeq" id="WP_058317760.1">
    <property type="nucleotide sequence ID" value="NZ_CYSF01000006.1"/>
</dbReference>
<evidence type="ECO:0000313" key="1">
    <source>
        <dbReference type="EMBL" id="CUH83605.1"/>
    </source>
</evidence>